<evidence type="ECO:0000256" key="10">
    <source>
        <dbReference type="ARBA" id="ARBA00023180"/>
    </source>
</evidence>
<dbReference type="Pfam" id="PF02709">
    <property type="entry name" value="Glyco_transf_7C"/>
    <property type="match status" value="1"/>
</dbReference>
<feature type="domain" description="Galactosyltransferase N-terminal" evidence="13">
    <location>
        <begin position="115"/>
        <end position="225"/>
    </location>
</feature>
<evidence type="ECO:0000313" key="15">
    <source>
        <dbReference type="EMBL" id="CAF4057594.1"/>
    </source>
</evidence>
<dbReference type="InterPro" id="IPR027791">
    <property type="entry name" value="Galactosyl_T_C"/>
</dbReference>
<protein>
    <recommendedName>
        <fullName evidence="11">Beta-1,4-galactosyltransferase</fullName>
        <ecNumber evidence="11">2.4.1.-</ecNumber>
    </recommendedName>
</protein>
<evidence type="ECO:0000256" key="8">
    <source>
        <dbReference type="ARBA" id="ARBA00022989"/>
    </source>
</evidence>
<feature type="domain" description="Galactosyltransferase C-terminal" evidence="12">
    <location>
        <begin position="243"/>
        <end position="310"/>
    </location>
</feature>
<dbReference type="SUPFAM" id="SSF53448">
    <property type="entry name" value="Nucleotide-diphospho-sugar transferases"/>
    <property type="match status" value="1"/>
</dbReference>
<comment type="similarity">
    <text evidence="3 11">Belongs to the glycosyltransferase 7 family.</text>
</comment>
<dbReference type="GO" id="GO:0005794">
    <property type="term" value="C:Golgi apparatus"/>
    <property type="evidence" value="ECO:0007669"/>
    <property type="project" value="TreeGrafter"/>
</dbReference>
<evidence type="ECO:0000256" key="2">
    <source>
        <dbReference type="ARBA" id="ARBA00004922"/>
    </source>
</evidence>
<keyword evidence="10 11" id="KW-0325">Glycoprotein</keyword>
<organism evidence="14 16">
    <name type="scientific">Rotaria sordida</name>
    <dbReference type="NCBI Taxonomy" id="392033"/>
    <lineage>
        <taxon>Eukaryota</taxon>
        <taxon>Metazoa</taxon>
        <taxon>Spiralia</taxon>
        <taxon>Gnathifera</taxon>
        <taxon>Rotifera</taxon>
        <taxon>Eurotatoria</taxon>
        <taxon>Bdelloidea</taxon>
        <taxon>Philodinida</taxon>
        <taxon>Philodinidae</taxon>
        <taxon>Rotaria</taxon>
    </lineage>
</organism>
<evidence type="ECO:0000256" key="7">
    <source>
        <dbReference type="ARBA" id="ARBA00022968"/>
    </source>
</evidence>
<gene>
    <name evidence="15" type="ORF">JBS370_LOCUS29398</name>
    <name evidence="14" type="ORF">ZHD862_LOCUS12813</name>
</gene>
<dbReference type="Pfam" id="PF13733">
    <property type="entry name" value="Glyco_transf_7N"/>
    <property type="match status" value="1"/>
</dbReference>
<evidence type="ECO:0000256" key="1">
    <source>
        <dbReference type="ARBA" id="ARBA00004606"/>
    </source>
</evidence>
<dbReference type="EMBL" id="CAJNOT010000512">
    <property type="protein sequence ID" value="CAF1006599.1"/>
    <property type="molecule type" value="Genomic_DNA"/>
</dbReference>
<dbReference type="EC" id="2.4.1.-" evidence="11"/>
<dbReference type="InterPro" id="IPR029044">
    <property type="entry name" value="Nucleotide-diphossugar_trans"/>
</dbReference>
<sequence>MNIMSIIYNVSNNCHKFERNSLIQSSSIPPQYLLVPYNEFTLRTSISCHSFKFDKPKKNLSNFHPKFSPYLRGIFPFVIPYSNITFNDIENFYTKIFLKNQNQTSFASNITFENIPYRYENGMWYPIEVISAQRTAILVPLQNRDYNSKVFLLNIHAFARRQLLTYIIIFIEQVYPLRSRFNKGRLYNAGVRYIQQQQQLLNITCLILHDVDLIPENDGNLYSCESTHPKHTTTRVRQLNNTQRYTRYYEFLIGGVLLLTLDMYKIVNGFSNLYWGWGGEDDDLSLRLIQRRMCVIRPNYDLAIYVALPHRRGQRNHARFQLLTWSTVRLNADGYGQIDSMIRIINIRKTFTVTHLKINVNADQNLYKSSSMKNFQSSFSKNYNYITTNSGTITTPRIF</sequence>
<evidence type="ECO:0000256" key="4">
    <source>
        <dbReference type="ARBA" id="ARBA00022676"/>
    </source>
</evidence>
<dbReference type="InterPro" id="IPR003859">
    <property type="entry name" value="Galactosyl_T"/>
</dbReference>
<keyword evidence="5 11" id="KW-0808">Transferase</keyword>
<comment type="subcellular location">
    <subcellularLocation>
        <location evidence="1">Membrane</location>
        <topology evidence="1">Single-pass type II membrane protein</topology>
    </subcellularLocation>
</comment>
<evidence type="ECO:0000259" key="13">
    <source>
        <dbReference type="Pfam" id="PF13733"/>
    </source>
</evidence>
<dbReference type="PANTHER" id="PTHR19300:SF57">
    <property type="entry name" value="BETA-1,4-N-ACETYLGALACTOSAMINYLTRANSFERASE"/>
    <property type="match status" value="1"/>
</dbReference>
<dbReference type="AlphaFoldDB" id="A0A814H930"/>
<evidence type="ECO:0000256" key="9">
    <source>
        <dbReference type="ARBA" id="ARBA00023136"/>
    </source>
</evidence>
<dbReference type="GO" id="GO:0005975">
    <property type="term" value="P:carbohydrate metabolic process"/>
    <property type="evidence" value="ECO:0007669"/>
    <property type="project" value="InterPro"/>
</dbReference>
<evidence type="ECO:0000256" key="11">
    <source>
        <dbReference type="RuleBase" id="RU368121"/>
    </source>
</evidence>
<dbReference type="UniPathway" id="UPA00378"/>
<accession>A0A814H930</accession>
<dbReference type="PRINTS" id="PR02050">
    <property type="entry name" value="B14GALTRFASE"/>
</dbReference>
<evidence type="ECO:0000256" key="5">
    <source>
        <dbReference type="ARBA" id="ARBA00022679"/>
    </source>
</evidence>
<keyword evidence="6" id="KW-0812">Transmembrane</keyword>
<comment type="pathway">
    <text evidence="2 11">Protein modification; protein glycosylation.</text>
</comment>
<evidence type="ECO:0000256" key="3">
    <source>
        <dbReference type="ARBA" id="ARBA00005735"/>
    </source>
</evidence>
<evidence type="ECO:0000259" key="12">
    <source>
        <dbReference type="Pfam" id="PF02709"/>
    </source>
</evidence>
<keyword evidence="4 11" id="KW-0328">Glycosyltransferase</keyword>
<dbReference type="GO" id="GO:0008378">
    <property type="term" value="F:galactosyltransferase activity"/>
    <property type="evidence" value="ECO:0007669"/>
    <property type="project" value="TreeGrafter"/>
</dbReference>
<comment type="function">
    <text evidence="11">Catalyses the transfer of galactose onto proteins or lipids.</text>
</comment>
<dbReference type="EMBL" id="CAJOBD010006307">
    <property type="protein sequence ID" value="CAF4057594.1"/>
    <property type="molecule type" value="Genomic_DNA"/>
</dbReference>
<dbReference type="InterPro" id="IPR027995">
    <property type="entry name" value="Galactosyl_T_N"/>
</dbReference>
<dbReference type="Proteomes" id="UP000663836">
    <property type="component" value="Unassembled WGS sequence"/>
</dbReference>
<dbReference type="PANTHER" id="PTHR19300">
    <property type="entry name" value="BETA-1,4-GALACTOSYLTRANSFERASE"/>
    <property type="match status" value="1"/>
</dbReference>
<keyword evidence="8" id="KW-1133">Transmembrane helix</keyword>
<keyword evidence="9" id="KW-0472">Membrane</keyword>
<evidence type="ECO:0000313" key="14">
    <source>
        <dbReference type="EMBL" id="CAF1006599.1"/>
    </source>
</evidence>
<evidence type="ECO:0000313" key="16">
    <source>
        <dbReference type="Proteomes" id="UP000663864"/>
    </source>
</evidence>
<dbReference type="Proteomes" id="UP000663864">
    <property type="component" value="Unassembled WGS sequence"/>
</dbReference>
<dbReference type="Gene3D" id="3.90.550.10">
    <property type="entry name" value="Spore Coat Polysaccharide Biosynthesis Protein SpsA, Chain A"/>
    <property type="match status" value="1"/>
</dbReference>
<name>A0A814H930_9BILA</name>
<evidence type="ECO:0000256" key="6">
    <source>
        <dbReference type="ARBA" id="ARBA00022692"/>
    </source>
</evidence>
<comment type="caution">
    <text evidence="14">The sequence shown here is derived from an EMBL/GenBank/DDBJ whole genome shotgun (WGS) entry which is preliminary data.</text>
</comment>
<reference evidence="14" key="1">
    <citation type="submission" date="2021-02" db="EMBL/GenBank/DDBJ databases">
        <authorList>
            <person name="Nowell W R."/>
        </authorList>
    </citation>
    <scope>NUCLEOTIDE SEQUENCE</scope>
</reference>
<keyword evidence="7 11" id="KW-0735">Signal-anchor</keyword>
<proteinExistence type="inferred from homology"/>
<dbReference type="GO" id="GO:0016020">
    <property type="term" value="C:membrane"/>
    <property type="evidence" value="ECO:0007669"/>
    <property type="project" value="UniProtKB-SubCell"/>
</dbReference>